<organism evidence="1 2">
    <name type="scientific">Protopolystoma xenopodis</name>
    <dbReference type="NCBI Taxonomy" id="117903"/>
    <lineage>
        <taxon>Eukaryota</taxon>
        <taxon>Metazoa</taxon>
        <taxon>Spiralia</taxon>
        <taxon>Lophotrochozoa</taxon>
        <taxon>Platyhelminthes</taxon>
        <taxon>Monogenea</taxon>
        <taxon>Polyopisthocotylea</taxon>
        <taxon>Polystomatidea</taxon>
        <taxon>Polystomatidae</taxon>
        <taxon>Protopolystoma</taxon>
    </lineage>
</organism>
<keyword evidence="2" id="KW-1185">Reference proteome</keyword>
<accession>A0A3S5B937</accession>
<evidence type="ECO:0000313" key="1">
    <source>
        <dbReference type="EMBL" id="VEL43568.1"/>
    </source>
</evidence>
<evidence type="ECO:0000313" key="2">
    <source>
        <dbReference type="Proteomes" id="UP000784294"/>
    </source>
</evidence>
<sequence>MTTNMADGFGLGAFYTVALTTRPSCDNEVNPLVRIERRLRPHQRPQHLSLHIFAGYSLRRDDVSCFLTCHVREQTAAGEDSMFVPIECDWPMQNCSEQSADSAWAHGSATPMPRCRPFVCPVVANVVEAS</sequence>
<protein>
    <submittedName>
        <fullName evidence="1">Uncharacterized protein</fullName>
    </submittedName>
</protein>
<reference evidence="1" key="1">
    <citation type="submission" date="2018-11" db="EMBL/GenBank/DDBJ databases">
        <authorList>
            <consortium name="Pathogen Informatics"/>
        </authorList>
    </citation>
    <scope>NUCLEOTIDE SEQUENCE</scope>
</reference>
<dbReference type="AlphaFoldDB" id="A0A3S5B937"/>
<feature type="non-terminal residue" evidence="1">
    <location>
        <position position="130"/>
    </location>
</feature>
<comment type="caution">
    <text evidence="1">The sequence shown here is derived from an EMBL/GenBank/DDBJ whole genome shotgun (WGS) entry which is preliminary data.</text>
</comment>
<name>A0A3S5B937_9PLAT</name>
<gene>
    <name evidence="1" type="ORF">PXEA_LOCUS37008</name>
</gene>
<dbReference type="EMBL" id="CAAALY010282764">
    <property type="protein sequence ID" value="VEL43568.1"/>
    <property type="molecule type" value="Genomic_DNA"/>
</dbReference>
<dbReference type="Proteomes" id="UP000784294">
    <property type="component" value="Unassembled WGS sequence"/>
</dbReference>
<proteinExistence type="predicted"/>